<dbReference type="SUPFAM" id="SSF51126">
    <property type="entry name" value="Pectin lyase-like"/>
    <property type="match status" value="1"/>
</dbReference>
<evidence type="ECO:0000313" key="6">
    <source>
        <dbReference type="Proteomes" id="UP001281761"/>
    </source>
</evidence>
<keyword evidence="2" id="KW-1133">Transmembrane helix</keyword>
<dbReference type="EMBL" id="JARBJD010000092">
    <property type="protein sequence ID" value="KAK2953413.1"/>
    <property type="molecule type" value="Genomic_DNA"/>
</dbReference>
<gene>
    <name evidence="5" type="ORF">BLNAU_11699</name>
</gene>
<dbReference type="Pfam" id="PF13229">
    <property type="entry name" value="Beta_helix"/>
    <property type="match status" value="1"/>
</dbReference>
<feature type="signal peptide" evidence="3">
    <location>
        <begin position="1"/>
        <end position="15"/>
    </location>
</feature>
<evidence type="ECO:0000259" key="4">
    <source>
        <dbReference type="PROSITE" id="PS50011"/>
    </source>
</evidence>
<dbReference type="Pfam" id="PF07714">
    <property type="entry name" value="PK_Tyr_Ser-Thr"/>
    <property type="match status" value="1"/>
</dbReference>
<dbReference type="Proteomes" id="UP001281761">
    <property type="component" value="Unassembled WGS sequence"/>
</dbReference>
<comment type="caution">
    <text evidence="5">The sequence shown here is derived from an EMBL/GenBank/DDBJ whole genome shotgun (WGS) entry which is preliminary data.</text>
</comment>
<dbReference type="InterPro" id="IPR000719">
    <property type="entry name" value="Prot_kinase_dom"/>
</dbReference>
<sequence>MIKQLFLLFTGVSICLNPSLSPHRLSSFLNANSDFSNFNDRETLTISLPDGIYIGDNIGLAHRWMELTGKPSTEKDDLTTELIALPLSDLDWNTDNARKQDFGSFMFSLTNSTLWLKSIDFSLFESSSESRQEKNQNHSPRLAIVSGSMLTIFESRIEQSPWTSAIVISLSTLEESAMESSVVLTNCSIWNDVGEMRGVVETSAFPSFGGSVSVSIVGSSFDSHRILGNDGIGLSLTQTSRKRSEEVGMISSSLIGCSFVNMSSFGSSCPPQLSHLSQKMLGCVVSLTSSHLSGSTIRDVNDGGSVLCSNSSFSSLLSSPTANPEPSITLPDYNGTAEFMDGAAYYYNSDFGTSDSQANFSHCHFTAGEYPQQHRPLSFYDFKGTISILSCSFTNISSPESYGGGVAYIVCTWQCVSPPFFTVTSSNFTNCSSPGSGGAVYVSLSDEALITSCRFKNCSTTGEYSEGGGLRWDGYCSYVDPSTKLLKLIGCVFADCSSSRGGGVRMSGYFSLSVIDTKFERCEAISDTSFTLGAGLDMTSEAVMKVERSEFIGCSSSHIGGAIFSVSQRDLIVSDTLVKDCSSGITGAIYTECNSVGENFSFFDVLFVGNSVGEDPSSMEKYMSLAENTTTFPDVAIMCFSSPYLPPLTFEDCFSTVSPDSSGMVIRGTKNPSSGLYDTERHLDAEFDKIGPLLTAAPAVTMNDKTGKIGVELKGKTPLSSQEYEVTVKEEENGTVTSFRMLFLDGTGTLVSDSEISLKYNTNYTITSIVGVVPPSSSSSVSNNIPIPVAAWAFNLAANTSFFTFTTPKPPFFISATSSLILDEPKFAHVLIVFDEKVKGSFDIVVEEDGKDVTITVPILTEALAGDSQKFVVVGDDRVLTHNTTYTIKSFTPTPGTDTMFVCMNETITFHIPESSFVPPPDPVEDPKKRMSPETKALLSWLIPLVACLLLTVVIAVIVIVLLRRRQKKKNGEPAQKEMEAQEPLDVEKVEEFGVHFSDGVIRTDANHESVVETSDSRGTRVSETSELMNSECRKGGDLVEVMACSGDFGISRSRMDCSLYNVLHKERRVIGKRAVGIQIVNGLKHVVGHRGWSDVLTRLSSHWIVIDGSGNVQLKLQMTSEEAEQEATRAQSNDHPQPNLEENKTQPHEVSQGGRADRTGMDGLRWRAPEVVGSKGGEVDGSKASVFSLGLLLWEIETGQVPFGELDAVNAQRQSGTGVGPKMESLQNSEFVSLIHRCVSVDPEERPTLSEIEEFLSSHPEDTRIGSGPEMKEPEA</sequence>
<dbReference type="InterPro" id="IPR011050">
    <property type="entry name" value="Pectin_lyase_fold/virulence"/>
</dbReference>
<reference evidence="5 6" key="1">
    <citation type="journal article" date="2022" name="bioRxiv">
        <title>Genomics of Preaxostyla Flagellates Illuminates Evolutionary Transitions and the Path Towards Mitochondrial Loss.</title>
        <authorList>
            <person name="Novak L.V.F."/>
            <person name="Treitli S.C."/>
            <person name="Pyrih J."/>
            <person name="Halakuc P."/>
            <person name="Pipaliya S.V."/>
            <person name="Vacek V."/>
            <person name="Brzon O."/>
            <person name="Soukal P."/>
            <person name="Eme L."/>
            <person name="Dacks J.B."/>
            <person name="Karnkowska A."/>
            <person name="Elias M."/>
            <person name="Hampl V."/>
        </authorList>
    </citation>
    <scope>NUCLEOTIDE SEQUENCE [LARGE SCALE GENOMIC DNA]</scope>
    <source>
        <strain evidence="5">NAU3</strain>
        <tissue evidence="5">Gut</tissue>
    </source>
</reference>
<evidence type="ECO:0000256" key="3">
    <source>
        <dbReference type="SAM" id="SignalP"/>
    </source>
</evidence>
<dbReference type="InterPro" id="IPR011009">
    <property type="entry name" value="Kinase-like_dom_sf"/>
</dbReference>
<feature type="compositionally biased region" description="Basic and acidic residues" evidence="1">
    <location>
        <begin position="1156"/>
        <end position="1165"/>
    </location>
</feature>
<proteinExistence type="predicted"/>
<feature type="region of interest" description="Disordered" evidence="1">
    <location>
        <begin position="1120"/>
        <end position="1165"/>
    </location>
</feature>
<dbReference type="SUPFAM" id="SSF56112">
    <property type="entry name" value="Protein kinase-like (PK-like)"/>
    <property type="match status" value="1"/>
</dbReference>
<dbReference type="InterPro" id="IPR051681">
    <property type="entry name" value="Ser/Thr_Kinases-Pseudokinases"/>
</dbReference>
<keyword evidence="2" id="KW-0812">Transmembrane</keyword>
<dbReference type="PROSITE" id="PS50011">
    <property type="entry name" value="PROTEIN_KINASE_DOM"/>
    <property type="match status" value="1"/>
</dbReference>
<protein>
    <recommendedName>
        <fullName evidence="4">Protein kinase domain-containing protein</fullName>
    </recommendedName>
</protein>
<name>A0ABQ9XLW4_9EUKA</name>
<keyword evidence="6" id="KW-1185">Reference proteome</keyword>
<dbReference type="InterPro" id="IPR001245">
    <property type="entry name" value="Ser-Thr/Tyr_kinase_cat_dom"/>
</dbReference>
<feature type="chain" id="PRO_5045829487" description="Protein kinase domain-containing protein" evidence="3">
    <location>
        <begin position="16"/>
        <end position="1277"/>
    </location>
</feature>
<dbReference type="InterPro" id="IPR039448">
    <property type="entry name" value="Beta_helix"/>
</dbReference>
<feature type="domain" description="Protein kinase" evidence="4">
    <location>
        <begin position="886"/>
        <end position="1257"/>
    </location>
</feature>
<feature type="region of interest" description="Disordered" evidence="1">
    <location>
        <begin position="1256"/>
        <end position="1277"/>
    </location>
</feature>
<organism evidence="5 6">
    <name type="scientific">Blattamonas nauphoetae</name>
    <dbReference type="NCBI Taxonomy" id="2049346"/>
    <lineage>
        <taxon>Eukaryota</taxon>
        <taxon>Metamonada</taxon>
        <taxon>Preaxostyla</taxon>
        <taxon>Oxymonadida</taxon>
        <taxon>Blattamonas</taxon>
    </lineage>
</organism>
<evidence type="ECO:0000256" key="1">
    <source>
        <dbReference type="SAM" id="MobiDB-lite"/>
    </source>
</evidence>
<accession>A0ABQ9XLW4</accession>
<keyword evidence="3" id="KW-0732">Signal</keyword>
<evidence type="ECO:0000313" key="5">
    <source>
        <dbReference type="EMBL" id="KAK2953413.1"/>
    </source>
</evidence>
<dbReference type="SMART" id="SM00220">
    <property type="entry name" value="S_TKc"/>
    <property type="match status" value="1"/>
</dbReference>
<feature type="transmembrane region" description="Helical" evidence="2">
    <location>
        <begin position="938"/>
        <end position="963"/>
    </location>
</feature>
<dbReference type="Gene3D" id="1.10.510.10">
    <property type="entry name" value="Transferase(Phosphotransferase) domain 1"/>
    <property type="match status" value="1"/>
</dbReference>
<feature type="compositionally biased region" description="Basic and acidic residues" evidence="1">
    <location>
        <begin position="1260"/>
        <end position="1277"/>
    </location>
</feature>
<dbReference type="PANTHER" id="PTHR44329">
    <property type="entry name" value="SERINE/THREONINE-PROTEIN KINASE TNNI3K-RELATED"/>
    <property type="match status" value="1"/>
</dbReference>
<evidence type="ECO:0000256" key="2">
    <source>
        <dbReference type="SAM" id="Phobius"/>
    </source>
</evidence>
<keyword evidence="2" id="KW-0472">Membrane</keyword>